<dbReference type="Pfam" id="PF01409">
    <property type="entry name" value="tRNA-synt_2d"/>
    <property type="match status" value="1"/>
</dbReference>
<keyword evidence="4 13" id="KW-0963">Cytoplasm</keyword>
<gene>
    <name evidence="13" type="primary">pheS</name>
    <name evidence="16" type="ordered locus">MCJ_005200</name>
</gene>
<dbReference type="SUPFAM" id="SSF55681">
    <property type="entry name" value="Class II aaRS and biotin synthetases"/>
    <property type="match status" value="1"/>
</dbReference>
<evidence type="ECO:0000256" key="2">
    <source>
        <dbReference type="ARBA" id="ARBA00010207"/>
    </source>
</evidence>
<dbReference type="GO" id="GO:0000049">
    <property type="term" value="F:tRNA binding"/>
    <property type="evidence" value="ECO:0007669"/>
    <property type="project" value="InterPro"/>
</dbReference>
<dbReference type="PANTHER" id="PTHR11538">
    <property type="entry name" value="PHENYLALANYL-TRNA SYNTHETASE"/>
    <property type="match status" value="1"/>
</dbReference>
<dbReference type="InterPro" id="IPR004188">
    <property type="entry name" value="Phe-tRNA_ligase_II_N"/>
</dbReference>
<dbReference type="InterPro" id="IPR010978">
    <property type="entry name" value="tRNA-bd_arm"/>
</dbReference>
<comment type="subcellular location">
    <subcellularLocation>
        <location evidence="1 13">Cytoplasm</location>
    </subcellularLocation>
</comment>
<feature type="coiled-coil region" evidence="14">
    <location>
        <begin position="32"/>
        <end position="60"/>
    </location>
</feature>
<dbReference type="Gene3D" id="3.30.930.10">
    <property type="entry name" value="Bira Bifunctional Protein, Domain 2"/>
    <property type="match status" value="1"/>
</dbReference>
<reference evidence="17" key="1">
    <citation type="journal article" date="2009" name="BMC Bioinformatics">
        <title>The Mycoplasma conjunctivae genome sequencing, annotation and analysis.</title>
        <authorList>
            <person name="Calderon-Copete S.P."/>
            <person name="Wigger G."/>
            <person name="Wunderlin C."/>
            <person name="Schmidheini T."/>
            <person name="Frey J."/>
            <person name="Quail M.A."/>
            <person name="Falquet L."/>
        </authorList>
    </citation>
    <scope>NUCLEOTIDE SEQUENCE [LARGE SCALE GENOMIC DNA]</scope>
    <source>
        <strain evidence="17">ATCC 25834 / NCTC 10147 / HRC/581</strain>
    </source>
</reference>
<dbReference type="HAMAP" id="MF_00281">
    <property type="entry name" value="Phe_tRNA_synth_alpha1"/>
    <property type="match status" value="1"/>
</dbReference>
<name>C5J6V7_MESCH</name>
<keyword evidence="5 13" id="KW-0436">Ligase</keyword>
<keyword evidence="8 13" id="KW-0067">ATP-binding</keyword>
<sequence>MDVKQFFANLVINNLEDLKLAKNSFFGKNSYLAELQNKIKSANQEEKKQLGKQISQLKEEANSFFSNALKQLEQKEQDLKIANQWLDISSFKNTTFGQLHPLTLISNSIRNWFVANGYYEAKASEIVSDEYNFTRLNIPKNHPAREMHDSLYINANLLLRTHNTGVSALELEKNKNLAFGQFTIGKVYRNDEEDATHSHQFQQLDFVAVDNCLSIANLMATIKSLLNYVFEQDVQTRFRPSFFPFTEPSLEVDIFYNNRWIEILGCGMLHPQVLTLAGYDNKMRGFAGGIGIERLAMIKYNISDIRELYKNDLRFLKQFR</sequence>
<evidence type="ECO:0000256" key="4">
    <source>
        <dbReference type="ARBA" id="ARBA00022490"/>
    </source>
</evidence>
<dbReference type="GO" id="GO:0005737">
    <property type="term" value="C:cytoplasm"/>
    <property type="evidence" value="ECO:0007669"/>
    <property type="project" value="UniProtKB-SubCell"/>
</dbReference>
<keyword evidence="10 13" id="KW-0648">Protein biosynthesis</keyword>
<keyword evidence="11 13" id="KW-0030">Aminoacyl-tRNA synthetase</keyword>
<keyword evidence="6 13" id="KW-0479">Metal-binding</keyword>
<comment type="similarity">
    <text evidence="2 13">Belongs to the class-II aminoacyl-tRNA synthetase family. Phe-tRNA synthetase alpha subunit type 1 subfamily.</text>
</comment>
<dbReference type="Proteomes" id="UP000001491">
    <property type="component" value="Chromosome"/>
</dbReference>
<feature type="binding site" evidence="13">
    <location>
        <position position="247"/>
    </location>
    <ligand>
        <name>Mg(2+)</name>
        <dbReference type="ChEBI" id="CHEBI:18420"/>
        <note>shared with beta subunit</note>
    </ligand>
</feature>
<dbReference type="GO" id="GO:0005524">
    <property type="term" value="F:ATP binding"/>
    <property type="evidence" value="ECO:0007669"/>
    <property type="project" value="UniProtKB-UniRule"/>
</dbReference>
<evidence type="ECO:0000256" key="13">
    <source>
        <dbReference type="HAMAP-Rule" id="MF_00281"/>
    </source>
</evidence>
<evidence type="ECO:0000259" key="15">
    <source>
        <dbReference type="PROSITE" id="PS50862"/>
    </source>
</evidence>
<dbReference type="PANTHER" id="PTHR11538:SF41">
    <property type="entry name" value="PHENYLALANINE--TRNA LIGASE, MITOCHONDRIAL"/>
    <property type="match status" value="1"/>
</dbReference>
<evidence type="ECO:0000256" key="1">
    <source>
        <dbReference type="ARBA" id="ARBA00004496"/>
    </source>
</evidence>
<comment type="cofactor">
    <cofactor evidence="13">
        <name>Mg(2+)</name>
        <dbReference type="ChEBI" id="CHEBI:18420"/>
    </cofactor>
    <text evidence="13">Binds 2 magnesium ions per tetramer.</text>
</comment>
<evidence type="ECO:0000256" key="5">
    <source>
        <dbReference type="ARBA" id="ARBA00022598"/>
    </source>
</evidence>
<evidence type="ECO:0000256" key="7">
    <source>
        <dbReference type="ARBA" id="ARBA00022741"/>
    </source>
</evidence>
<dbReference type="eggNOG" id="COG0016">
    <property type="taxonomic scope" value="Bacteria"/>
</dbReference>
<protein>
    <recommendedName>
        <fullName evidence="13">Phenylalanine--tRNA ligase alpha subunit</fullName>
        <ecNumber evidence="13">6.1.1.20</ecNumber>
    </recommendedName>
    <alternativeName>
        <fullName evidence="13">Phenylalanyl-tRNA synthetase alpha subunit</fullName>
        <shortName evidence="13">PheRS</shortName>
    </alternativeName>
</protein>
<evidence type="ECO:0000313" key="17">
    <source>
        <dbReference type="Proteomes" id="UP000001491"/>
    </source>
</evidence>
<dbReference type="InterPro" id="IPR002319">
    <property type="entry name" value="Phenylalanyl-tRNA_Synthase"/>
</dbReference>
<dbReference type="InterPro" id="IPR004529">
    <property type="entry name" value="Phe-tRNA-synth_IIc_asu"/>
</dbReference>
<accession>C5J6V7</accession>
<evidence type="ECO:0000256" key="6">
    <source>
        <dbReference type="ARBA" id="ARBA00022723"/>
    </source>
</evidence>
<evidence type="ECO:0000313" key="16">
    <source>
        <dbReference type="EMBL" id="CAT05220.1"/>
    </source>
</evidence>
<dbReference type="EMBL" id="FM864216">
    <property type="protein sequence ID" value="CAT05220.1"/>
    <property type="molecule type" value="Genomic_DNA"/>
</dbReference>
<dbReference type="PROSITE" id="PS50862">
    <property type="entry name" value="AA_TRNA_LIGASE_II"/>
    <property type="match status" value="1"/>
</dbReference>
<dbReference type="AlphaFoldDB" id="C5J6V7"/>
<keyword evidence="14" id="KW-0175">Coiled coil</keyword>
<evidence type="ECO:0000256" key="11">
    <source>
        <dbReference type="ARBA" id="ARBA00023146"/>
    </source>
</evidence>
<dbReference type="GO" id="GO:0004826">
    <property type="term" value="F:phenylalanine-tRNA ligase activity"/>
    <property type="evidence" value="ECO:0007669"/>
    <property type="project" value="UniProtKB-UniRule"/>
</dbReference>
<keyword evidence="17" id="KW-1185">Reference proteome</keyword>
<evidence type="ECO:0000256" key="3">
    <source>
        <dbReference type="ARBA" id="ARBA00011209"/>
    </source>
</evidence>
<proteinExistence type="inferred from homology"/>
<evidence type="ECO:0000256" key="14">
    <source>
        <dbReference type="SAM" id="Coils"/>
    </source>
</evidence>
<dbReference type="EC" id="6.1.1.20" evidence="13"/>
<dbReference type="InterPro" id="IPR006195">
    <property type="entry name" value="aa-tRNA-synth_II"/>
</dbReference>
<dbReference type="Pfam" id="PF02912">
    <property type="entry name" value="Phe_tRNA-synt_N"/>
    <property type="match status" value="1"/>
</dbReference>
<keyword evidence="7 13" id="KW-0547">Nucleotide-binding</keyword>
<comment type="subunit">
    <text evidence="3 13">Tetramer of two alpha and two beta subunits.</text>
</comment>
<evidence type="ECO:0000256" key="8">
    <source>
        <dbReference type="ARBA" id="ARBA00022840"/>
    </source>
</evidence>
<evidence type="ECO:0000256" key="10">
    <source>
        <dbReference type="ARBA" id="ARBA00022917"/>
    </source>
</evidence>
<dbReference type="NCBIfam" id="TIGR00468">
    <property type="entry name" value="pheS"/>
    <property type="match status" value="1"/>
</dbReference>
<dbReference type="KEGG" id="mco:MCJ_005200"/>
<evidence type="ECO:0000256" key="9">
    <source>
        <dbReference type="ARBA" id="ARBA00022842"/>
    </source>
</evidence>
<keyword evidence="9 13" id="KW-0460">Magnesium</keyword>
<dbReference type="SUPFAM" id="SSF46589">
    <property type="entry name" value="tRNA-binding arm"/>
    <property type="match status" value="1"/>
</dbReference>
<dbReference type="GO" id="GO:0000287">
    <property type="term" value="F:magnesium ion binding"/>
    <property type="evidence" value="ECO:0007669"/>
    <property type="project" value="UniProtKB-UniRule"/>
</dbReference>
<comment type="catalytic activity">
    <reaction evidence="12 13">
        <text>tRNA(Phe) + L-phenylalanine + ATP = L-phenylalanyl-tRNA(Phe) + AMP + diphosphate + H(+)</text>
        <dbReference type="Rhea" id="RHEA:19413"/>
        <dbReference type="Rhea" id="RHEA-COMP:9668"/>
        <dbReference type="Rhea" id="RHEA-COMP:9699"/>
        <dbReference type="ChEBI" id="CHEBI:15378"/>
        <dbReference type="ChEBI" id="CHEBI:30616"/>
        <dbReference type="ChEBI" id="CHEBI:33019"/>
        <dbReference type="ChEBI" id="CHEBI:58095"/>
        <dbReference type="ChEBI" id="CHEBI:78442"/>
        <dbReference type="ChEBI" id="CHEBI:78531"/>
        <dbReference type="ChEBI" id="CHEBI:456215"/>
        <dbReference type="EC" id="6.1.1.20"/>
    </reaction>
</comment>
<evidence type="ECO:0000256" key="12">
    <source>
        <dbReference type="ARBA" id="ARBA00049255"/>
    </source>
</evidence>
<dbReference type="InterPro" id="IPR045864">
    <property type="entry name" value="aa-tRNA-synth_II/BPL/LPL"/>
</dbReference>
<dbReference type="HOGENOM" id="CLU_025086_0_1_14"/>
<dbReference type="CDD" id="cd00496">
    <property type="entry name" value="PheRS_alpha_core"/>
    <property type="match status" value="1"/>
</dbReference>
<dbReference type="InterPro" id="IPR022911">
    <property type="entry name" value="Phe_tRNA_ligase_alpha1_bac"/>
</dbReference>
<dbReference type="GO" id="GO:0006432">
    <property type="term" value="P:phenylalanyl-tRNA aminoacylation"/>
    <property type="evidence" value="ECO:0007669"/>
    <property type="project" value="UniProtKB-UniRule"/>
</dbReference>
<organism evidence="16 17">
    <name type="scientific">Mesomycoplasma conjunctivae (strain ATCC 25834 / NCTC 10147 / HRC/581)</name>
    <name type="common">Mycoplasma conjunctivae</name>
    <dbReference type="NCBI Taxonomy" id="572263"/>
    <lineage>
        <taxon>Bacteria</taxon>
        <taxon>Bacillati</taxon>
        <taxon>Mycoplasmatota</taxon>
        <taxon>Mycoplasmoidales</taxon>
        <taxon>Metamycoplasmataceae</taxon>
        <taxon>Mesomycoplasma</taxon>
    </lineage>
</organism>
<feature type="domain" description="Aminoacyl-transfer RNA synthetases class-II family profile" evidence="15">
    <location>
        <begin position="105"/>
        <end position="318"/>
    </location>
</feature>